<name>A0A1X1RML2_MYCCE</name>
<evidence type="ECO:0000313" key="4">
    <source>
        <dbReference type="Proteomes" id="UP000193907"/>
    </source>
</evidence>
<dbReference type="EMBL" id="LQOM01000037">
    <property type="protein sequence ID" value="ORV09869.1"/>
    <property type="molecule type" value="Genomic_DNA"/>
</dbReference>
<protein>
    <submittedName>
        <fullName evidence="2">Uncharacterized protein</fullName>
    </submittedName>
</protein>
<evidence type="ECO:0000313" key="3">
    <source>
        <dbReference type="EMBL" id="PIB79679.1"/>
    </source>
</evidence>
<dbReference type="AlphaFoldDB" id="A0A1X1RML2"/>
<dbReference type="EMBL" id="PDKV01000006">
    <property type="protein sequence ID" value="PIB79679.1"/>
    <property type="molecule type" value="Genomic_DNA"/>
</dbReference>
<dbReference type="Proteomes" id="UP000193907">
    <property type="component" value="Unassembled WGS sequence"/>
</dbReference>
<evidence type="ECO:0000313" key="5">
    <source>
        <dbReference type="Proteomes" id="UP000230971"/>
    </source>
</evidence>
<reference evidence="2 4" key="1">
    <citation type="submission" date="2016-01" db="EMBL/GenBank/DDBJ databases">
        <title>The new phylogeny of the genus Mycobacterium.</title>
        <authorList>
            <person name="Tarcisio F."/>
            <person name="Conor M."/>
            <person name="Antonella G."/>
            <person name="Elisabetta G."/>
            <person name="Giulia F.S."/>
            <person name="Sara T."/>
            <person name="Anna F."/>
            <person name="Clotilde B."/>
            <person name="Roberto B."/>
            <person name="Veronica D.S."/>
            <person name="Fabio R."/>
            <person name="Monica P."/>
            <person name="Olivier J."/>
            <person name="Enrico T."/>
            <person name="Nicola S."/>
        </authorList>
    </citation>
    <scope>NUCLEOTIDE SEQUENCE [LARGE SCALE GENOMIC DNA]</scope>
    <source>
        <strain evidence="2 4">DSM 44243</strain>
    </source>
</reference>
<dbReference type="RefSeq" id="WP_062538276.1">
    <property type="nucleotide sequence ID" value="NZ_BBUN01000014.1"/>
</dbReference>
<organism evidence="2 4">
    <name type="scientific">Mycobacterium celatum</name>
    <dbReference type="NCBI Taxonomy" id="28045"/>
    <lineage>
        <taxon>Bacteria</taxon>
        <taxon>Bacillati</taxon>
        <taxon>Actinomycetota</taxon>
        <taxon>Actinomycetes</taxon>
        <taxon>Mycobacteriales</taxon>
        <taxon>Mycobacteriaceae</taxon>
        <taxon>Mycobacterium</taxon>
    </lineage>
</organism>
<comment type="caution">
    <text evidence="2">The sequence shown here is derived from an EMBL/GenBank/DDBJ whole genome shotgun (WGS) entry which is preliminary data.</text>
</comment>
<feature type="transmembrane region" description="Helical" evidence="1">
    <location>
        <begin position="150"/>
        <end position="177"/>
    </location>
</feature>
<keyword evidence="1" id="KW-0472">Membrane</keyword>
<proteinExistence type="predicted"/>
<reference evidence="3 5" key="2">
    <citation type="journal article" date="2017" name="Infect. Genet. Evol.">
        <title>The new phylogeny of the genus Mycobacterium: The old and the news.</title>
        <authorList>
            <person name="Tortoli E."/>
            <person name="Fedrizzi T."/>
            <person name="Meehan C.J."/>
            <person name="Trovato A."/>
            <person name="Grottola A."/>
            <person name="Giacobazzi E."/>
            <person name="Serpini G.F."/>
            <person name="Tagliazucchi S."/>
            <person name="Fabio A."/>
            <person name="Bettua C."/>
            <person name="Bertorelli R."/>
            <person name="Frascaro F."/>
            <person name="De Sanctis V."/>
            <person name="Pecorari M."/>
            <person name="Jousson O."/>
            <person name="Segata N."/>
            <person name="Cirillo D.M."/>
        </authorList>
    </citation>
    <scope>NUCLEOTIDE SEQUENCE [LARGE SCALE GENOMIC DNA]</scope>
    <source>
        <strain evidence="3 5">NCTC 12882</strain>
    </source>
</reference>
<gene>
    <name evidence="2" type="ORF">AWB95_16715</name>
    <name evidence="3" type="ORF">CQY23_07125</name>
</gene>
<sequence>MRPPGAYPPYPAVGKAAPRKYWYAIGTALIVLGVVFGVGAGVKLIDVMGKQPRTEHTFGSGESTTLHIDAGGTNVVFIANADTGARHRVHCGVTPGVGVAMTNYNGDLTLNQWKAYFTITASQSGDYTVSCTGSSSDTFGVGGDLHMGDFVGAFVAGLGGLALMSVGVLTLVLTAVLRRRRAGQ</sequence>
<evidence type="ECO:0000256" key="1">
    <source>
        <dbReference type="SAM" id="Phobius"/>
    </source>
</evidence>
<keyword evidence="1" id="KW-0812">Transmembrane</keyword>
<keyword evidence="4" id="KW-1185">Reference proteome</keyword>
<evidence type="ECO:0000313" key="2">
    <source>
        <dbReference type="EMBL" id="ORV09869.1"/>
    </source>
</evidence>
<keyword evidence="1" id="KW-1133">Transmembrane helix</keyword>
<accession>A0A1X1RML2</accession>
<dbReference type="Proteomes" id="UP000230971">
    <property type="component" value="Unassembled WGS sequence"/>
</dbReference>
<feature type="transmembrane region" description="Helical" evidence="1">
    <location>
        <begin position="21"/>
        <end position="42"/>
    </location>
</feature>